<gene>
    <name evidence="2" type="ORF">ERS852492_00996</name>
</gene>
<dbReference type="RefSeq" id="WP_055286427.1">
    <property type="nucleotide sequence ID" value="NZ_CABIXW010000003.1"/>
</dbReference>
<sequence>MGAYNVRTLTYKNQTQVRFFKKPIEYDKKKVRANERKKKTEEERTQFDIDLSIRQSMHRTKDKIWNICLANDWEYFVTFTFNPKIVNSKDYDDCVTKFHGWLDNAKKICCPDLKYVIVPEFHADKEKFHFHALMSNLGLLQLIDSGRRKDKGTKIIYNIGNYRLGFSTAIPVSQNSDSQGKIVGYMLKYITKDLATLTQGKKRYWYSRNTCEKPVIDSYLIENDKLHDFIEALENDKSYRKTVDMPFSDNELKIYNFDTN</sequence>
<reference evidence="2 3" key="1">
    <citation type="submission" date="2015-09" db="EMBL/GenBank/DDBJ databases">
        <authorList>
            <consortium name="Pathogen Informatics"/>
        </authorList>
    </citation>
    <scope>NUCLEOTIDE SEQUENCE [LARGE SCALE GENOMIC DNA]</scope>
    <source>
        <strain evidence="2 3">2789STDY5834878</strain>
    </source>
</reference>
<feature type="domain" description="Replication-associated protein ORF2/G2P" evidence="1">
    <location>
        <begin position="75"/>
        <end position="193"/>
    </location>
</feature>
<evidence type="ECO:0000313" key="2">
    <source>
        <dbReference type="EMBL" id="CUQ82609.1"/>
    </source>
</evidence>
<evidence type="ECO:0000313" key="3">
    <source>
        <dbReference type="Proteomes" id="UP000095780"/>
    </source>
</evidence>
<organism evidence="2 3">
    <name type="scientific">Lachnospira eligens</name>
    <dbReference type="NCBI Taxonomy" id="39485"/>
    <lineage>
        <taxon>Bacteria</taxon>
        <taxon>Bacillati</taxon>
        <taxon>Bacillota</taxon>
        <taxon>Clostridia</taxon>
        <taxon>Lachnospirales</taxon>
        <taxon>Lachnospiraceae</taxon>
        <taxon>Lachnospira</taxon>
    </lineage>
</organism>
<protein>
    <recommendedName>
        <fullName evidence="1">Replication-associated protein ORF2/G2P domain-containing protein</fullName>
    </recommendedName>
</protein>
<dbReference type="AlphaFoldDB" id="A0A174ZC13"/>
<dbReference type="Proteomes" id="UP000095780">
    <property type="component" value="Unassembled WGS sequence"/>
</dbReference>
<name>A0A174ZC13_9FIRM</name>
<proteinExistence type="predicted"/>
<dbReference type="Pfam" id="PF23343">
    <property type="entry name" value="REP_ORF2-G2P"/>
    <property type="match status" value="1"/>
</dbReference>
<dbReference type="InterPro" id="IPR056906">
    <property type="entry name" value="ORF2/G2P_dom"/>
</dbReference>
<accession>A0A174ZC13</accession>
<evidence type="ECO:0000259" key="1">
    <source>
        <dbReference type="Pfam" id="PF23343"/>
    </source>
</evidence>
<dbReference type="EMBL" id="CZBV01000003">
    <property type="protein sequence ID" value="CUQ82609.1"/>
    <property type="molecule type" value="Genomic_DNA"/>
</dbReference>